<feature type="non-terminal residue" evidence="2">
    <location>
        <position position="63"/>
    </location>
</feature>
<gene>
    <name evidence="2" type="ORF">COW28_01605</name>
</gene>
<dbReference type="EMBL" id="PFFY01000071">
    <property type="protein sequence ID" value="PIW33999.1"/>
    <property type="molecule type" value="Genomic_DNA"/>
</dbReference>
<name>A0A2M7GZV2_9BACT</name>
<dbReference type="InterPro" id="IPR048496">
    <property type="entry name" value="DUF1846_N"/>
</dbReference>
<feature type="non-terminal residue" evidence="2">
    <location>
        <position position="1"/>
    </location>
</feature>
<dbReference type="Proteomes" id="UP000230025">
    <property type="component" value="Unassembled WGS sequence"/>
</dbReference>
<dbReference type="AlphaFoldDB" id="A0A2M7GZV2"/>
<feature type="domain" description="DUF1846" evidence="1">
    <location>
        <begin position="1"/>
        <end position="62"/>
    </location>
</feature>
<comment type="caution">
    <text evidence="2">The sequence shown here is derived from an EMBL/GenBank/DDBJ whole genome shotgun (WGS) entry which is preliminary data.</text>
</comment>
<evidence type="ECO:0000259" key="1">
    <source>
        <dbReference type="Pfam" id="PF08903"/>
    </source>
</evidence>
<organism evidence="2 3">
    <name type="scientific">bacterium (Candidatus Ratteibacteria) CG15_BIG_FIL_POST_REV_8_21_14_020_41_12</name>
    <dbReference type="NCBI Taxonomy" id="2014291"/>
    <lineage>
        <taxon>Bacteria</taxon>
        <taxon>Candidatus Ratteibacteria</taxon>
    </lineage>
</organism>
<dbReference type="Pfam" id="PF08903">
    <property type="entry name" value="DUF1846"/>
    <property type="match status" value="1"/>
</dbReference>
<sequence>TADLGDKNMIDPYHLKTYNKIAINYNRDIENFAIMKKIIEEVSGLTYKSPTDMGVSMTKEGII</sequence>
<reference evidence="3" key="1">
    <citation type="submission" date="2017-09" db="EMBL/GenBank/DDBJ databases">
        <title>Depth-based differentiation of microbial function through sediment-hosted aquifers and enrichment of novel symbionts in the deep terrestrial subsurface.</title>
        <authorList>
            <person name="Probst A.J."/>
            <person name="Ladd B."/>
            <person name="Jarett J.K."/>
            <person name="Geller-Mcgrath D.E."/>
            <person name="Sieber C.M.K."/>
            <person name="Emerson J.B."/>
            <person name="Anantharaman K."/>
            <person name="Thomas B.C."/>
            <person name="Malmstrom R."/>
            <person name="Stieglmeier M."/>
            <person name="Klingl A."/>
            <person name="Woyke T."/>
            <person name="Ryan C.M."/>
            <person name="Banfield J.F."/>
        </authorList>
    </citation>
    <scope>NUCLEOTIDE SEQUENCE [LARGE SCALE GENOMIC DNA]</scope>
</reference>
<evidence type="ECO:0000313" key="2">
    <source>
        <dbReference type="EMBL" id="PIW33999.1"/>
    </source>
</evidence>
<protein>
    <recommendedName>
        <fullName evidence="1">DUF1846 domain-containing protein</fullName>
    </recommendedName>
</protein>
<accession>A0A2M7GZV2</accession>
<proteinExistence type="predicted"/>
<evidence type="ECO:0000313" key="3">
    <source>
        <dbReference type="Proteomes" id="UP000230025"/>
    </source>
</evidence>
<dbReference type="Gene3D" id="3.10.630.10">
    <property type="entry name" value="dip2346 domain like"/>
    <property type="match status" value="1"/>
</dbReference>